<feature type="compositionally biased region" description="Basic and acidic residues" evidence="1">
    <location>
        <begin position="94"/>
        <end position="107"/>
    </location>
</feature>
<gene>
    <name evidence="3" type="ORF">GO988_13330</name>
</gene>
<evidence type="ECO:0000256" key="1">
    <source>
        <dbReference type="SAM" id="MobiDB-lite"/>
    </source>
</evidence>
<dbReference type="AlphaFoldDB" id="A0A7K1TGK8"/>
<reference evidence="3 4" key="1">
    <citation type="submission" date="2019-12" db="EMBL/GenBank/DDBJ databases">
        <title>Hymenobacter sp. HMF4947 Genome sequencing and assembly.</title>
        <authorList>
            <person name="Kang H."/>
            <person name="Cha I."/>
            <person name="Kim H."/>
            <person name="Joh K."/>
        </authorList>
    </citation>
    <scope>NUCLEOTIDE SEQUENCE [LARGE SCALE GENOMIC DNA]</scope>
    <source>
        <strain evidence="3 4">HMF4947</strain>
    </source>
</reference>
<dbReference type="Proteomes" id="UP000441336">
    <property type="component" value="Unassembled WGS sequence"/>
</dbReference>
<accession>A0A7K1TGK8</accession>
<evidence type="ECO:0000313" key="4">
    <source>
        <dbReference type="Proteomes" id="UP000441336"/>
    </source>
</evidence>
<feature type="compositionally biased region" description="Basic and acidic residues" evidence="1">
    <location>
        <begin position="31"/>
        <end position="60"/>
    </location>
</feature>
<dbReference type="EMBL" id="WQKZ01000003">
    <property type="protein sequence ID" value="MVN77311.1"/>
    <property type="molecule type" value="Genomic_DNA"/>
</dbReference>
<evidence type="ECO:0000256" key="2">
    <source>
        <dbReference type="SAM" id="SignalP"/>
    </source>
</evidence>
<comment type="caution">
    <text evidence="3">The sequence shown here is derived from an EMBL/GenBank/DDBJ whole genome shotgun (WGS) entry which is preliminary data.</text>
</comment>
<organism evidence="3 4">
    <name type="scientific">Hymenobacter ginkgonis</name>
    <dbReference type="NCBI Taxonomy" id="2682976"/>
    <lineage>
        <taxon>Bacteria</taxon>
        <taxon>Pseudomonadati</taxon>
        <taxon>Bacteroidota</taxon>
        <taxon>Cytophagia</taxon>
        <taxon>Cytophagales</taxon>
        <taxon>Hymenobacteraceae</taxon>
        <taxon>Hymenobacter</taxon>
    </lineage>
</organism>
<feature type="region of interest" description="Disordered" evidence="1">
    <location>
        <begin position="79"/>
        <end position="107"/>
    </location>
</feature>
<feature type="signal peptide" evidence="2">
    <location>
        <begin position="1"/>
        <end position="21"/>
    </location>
</feature>
<feature type="chain" id="PRO_5029500391" evidence="2">
    <location>
        <begin position="22"/>
        <end position="107"/>
    </location>
</feature>
<sequence length="107" mass="12881">MKTFLFAALATALFATASVQAAPLQHGPDFNQDRRLSPREQARWDAAHRNDRRDDHFDRNQNFGFERDHRVTRDERRRWEAGHNYGYAQNHRVSPQERARWEDSYRR</sequence>
<feature type="region of interest" description="Disordered" evidence="1">
    <location>
        <begin position="23"/>
        <end position="60"/>
    </location>
</feature>
<dbReference type="RefSeq" id="WP_157566225.1">
    <property type="nucleotide sequence ID" value="NZ_WQKZ01000003.1"/>
</dbReference>
<name>A0A7K1TGK8_9BACT</name>
<proteinExistence type="predicted"/>
<keyword evidence="2" id="KW-0732">Signal</keyword>
<protein>
    <submittedName>
        <fullName evidence="3">Uncharacterized protein</fullName>
    </submittedName>
</protein>
<evidence type="ECO:0000313" key="3">
    <source>
        <dbReference type="EMBL" id="MVN77311.1"/>
    </source>
</evidence>
<keyword evidence="4" id="KW-1185">Reference proteome</keyword>